<dbReference type="InterPro" id="IPR036869">
    <property type="entry name" value="J_dom_sf"/>
</dbReference>
<comment type="caution">
    <text evidence="4">The sequence shown here is derived from an EMBL/GenBank/DDBJ whole genome shotgun (WGS) entry which is preliminary data.</text>
</comment>
<sequence length="510" mass="54400">ARMRLYGLLGVRRGASDAAVRSAYRRRALATHPDKGGSASEFLEVVEAFEVLSDPARRAAYERELVRADDPDGIAAADAGGASQASEDDAPLAPAPAPPRAAPAAPAPEGQGAAEERRVAALWRELSALPAEQRRARVERLTARSAEALLRHAEARDCFCAAPVVAGDSPAAVGSTAPAPPPAEACCAPSPTGPRQWGPSADADSCGADLLAGGAAAGEGAAPKRRRLRGPAMRGGSRAWVCLDNLKICSGAARDVAEAIDWHVLLVRLKQTFHALREGCDFDEALRQAVGLVLGECAAAGGTDPRLRYVYEHTAPGGEVLFTPATWDLEVALRRHAELQRLLGLGATHGEMRAAVRRMAAASEAAEEEQQRLADLLRGHLRAFQRLLRWHGRRPEGVNAVLAGRGRAWVSPVGWWAWCPVARARHARADEALRDLVLVSGALASGGEDAARAEARRLYEVPALRSKWSIIRSERWHLAFVMVPECSASLWVGYSGDLFDAVIDSASELH</sequence>
<feature type="domain" description="J" evidence="3">
    <location>
        <begin position="4"/>
        <end position="65"/>
    </location>
</feature>
<dbReference type="SUPFAM" id="SSF46565">
    <property type="entry name" value="Chaperone J-domain"/>
    <property type="match status" value="1"/>
</dbReference>
<dbReference type="CDD" id="cd06257">
    <property type="entry name" value="DnaJ"/>
    <property type="match status" value="1"/>
</dbReference>
<feature type="non-terminal residue" evidence="4">
    <location>
        <position position="1"/>
    </location>
</feature>
<feature type="region of interest" description="Disordered" evidence="2">
    <location>
        <begin position="173"/>
        <end position="201"/>
    </location>
</feature>
<organism evidence="4 5">
    <name type="scientific">Prorocentrum cordatum</name>
    <dbReference type="NCBI Taxonomy" id="2364126"/>
    <lineage>
        <taxon>Eukaryota</taxon>
        <taxon>Sar</taxon>
        <taxon>Alveolata</taxon>
        <taxon>Dinophyceae</taxon>
        <taxon>Prorocentrales</taxon>
        <taxon>Prorocentraceae</taxon>
        <taxon>Prorocentrum</taxon>
    </lineage>
</organism>
<dbReference type="InterPro" id="IPR052276">
    <property type="entry name" value="Diphthamide-biosynth_chaperone"/>
</dbReference>
<keyword evidence="5" id="KW-1185">Reference proteome</keyword>
<dbReference type="SMART" id="SM00271">
    <property type="entry name" value="DnaJ"/>
    <property type="match status" value="1"/>
</dbReference>
<feature type="compositionally biased region" description="Low complexity" evidence="2">
    <location>
        <begin position="73"/>
        <end position="85"/>
    </location>
</feature>
<gene>
    <name evidence="4" type="ORF">PCOR1329_LOCUS46255</name>
</gene>
<dbReference type="Proteomes" id="UP001189429">
    <property type="component" value="Unassembled WGS sequence"/>
</dbReference>
<dbReference type="PRINTS" id="PR00625">
    <property type="entry name" value="JDOMAIN"/>
</dbReference>
<dbReference type="Gene3D" id="1.10.287.110">
    <property type="entry name" value="DnaJ domain"/>
    <property type="match status" value="1"/>
</dbReference>
<evidence type="ECO:0000256" key="1">
    <source>
        <dbReference type="SAM" id="Coils"/>
    </source>
</evidence>
<proteinExistence type="predicted"/>
<name>A0ABN9U8N5_9DINO</name>
<feature type="region of interest" description="Disordered" evidence="2">
    <location>
        <begin position="73"/>
        <end position="116"/>
    </location>
</feature>
<feature type="coiled-coil region" evidence="1">
    <location>
        <begin position="352"/>
        <end position="379"/>
    </location>
</feature>
<accession>A0ABN9U8N5</accession>
<evidence type="ECO:0000313" key="5">
    <source>
        <dbReference type="Proteomes" id="UP001189429"/>
    </source>
</evidence>
<reference evidence="4" key="1">
    <citation type="submission" date="2023-10" db="EMBL/GenBank/DDBJ databases">
        <authorList>
            <person name="Chen Y."/>
            <person name="Shah S."/>
            <person name="Dougan E. K."/>
            <person name="Thang M."/>
            <person name="Chan C."/>
        </authorList>
    </citation>
    <scope>NUCLEOTIDE SEQUENCE [LARGE SCALE GENOMIC DNA]</scope>
</reference>
<dbReference type="PROSITE" id="PS50076">
    <property type="entry name" value="DNAJ_2"/>
    <property type="match status" value="1"/>
</dbReference>
<dbReference type="PANTHER" id="PTHR44240">
    <property type="entry name" value="DNAJ DOMAIN (PROKARYOTIC HEAT SHOCK PROTEIN)-RELATED"/>
    <property type="match status" value="1"/>
</dbReference>
<protein>
    <recommendedName>
        <fullName evidence="3">J domain-containing protein</fullName>
    </recommendedName>
</protein>
<evidence type="ECO:0000259" key="3">
    <source>
        <dbReference type="PROSITE" id="PS50076"/>
    </source>
</evidence>
<evidence type="ECO:0000313" key="4">
    <source>
        <dbReference type="EMBL" id="CAK0855537.1"/>
    </source>
</evidence>
<dbReference type="Pfam" id="PF00226">
    <property type="entry name" value="DnaJ"/>
    <property type="match status" value="1"/>
</dbReference>
<evidence type="ECO:0000256" key="2">
    <source>
        <dbReference type="SAM" id="MobiDB-lite"/>
    </source>
</evidence>
<dbReference type="EMBL" id="CAUYUJ010015562">
    <property type="protein sequence ID" value="CAK0855537.1"/>
    <property type="molecule type" value="Genomic_DNA"/>
</dbReference>
<keyword evidence="1" id="KW-0175">Coiled coil</keyword>
<dbReference type="InterPro" id="IPR001623">
    <property type="entry name" value="DnaJ_domain"/>
</dbReference>
<dbReference type="PANTHER" id="PTHR44240:SF10">
    <property type="entry name" value="J DOMAIN-CONTAINING PROTEIN"/>
    <property type="match status" value="1"/>
</dbReference>